<dbReference type="AlphaFoldDB" id="J3VT74"/>
<dbReference type="HOGENOM" id="CLU_3047891_0_0_6"/>
<dbReference type="Proteomes" id="UP000003936">
    <property type="component" value="Chromosome"/>
</dbReference>
<evidence type="ECO:0000313" key="2">
    <source>
        <dbReference type="Proteomes" id="UP000003936"/>
    </source>
</evidence>
<proteinExistence type="predicted"/>
<gene>
    <name evidence="1" type="ORF">A359_07970</name>
</gene>
<accession>J3VT74</accession>
<dbReference type="EMBL" id="CP003546">
    <property type="protein sequence ID" value="AFP85166.1"/>
    <property type="molecule type" value="Genomic_DNA"/>
</dbReference>
<protein>
    <submittedName>
        <fullName evidence="1">Uncharacterized protein</fullName>
    </submittedName>
</protein>
<keyword evidence="2" id="KW-1185">Reference proteome</keyword>
<reference evidence="1 2" key="1">
    <citation type="journal article" date="2012" name="Mol. Biol. Evol.">
        <title>Genome reduction and co-evolution between the primary and secondary bacterial symbionts of psyllids.</title>
        <authorList>
            <person name="Sloan D.B."/>
            <person name="Moran N.A."/>
        </authorList>
    </citation>
    <scope>NUCLEOTIDE SEQUENCE [LARGE SCALE GENOMIC DNA]</scope>
    <source>
        <strain evidence="1">Ceuc_S</strain>
    </source>
</reference>
<dbReference type="KEGG" id="sect:A359_07970"/>
<sequence precursor="true">MTLQSPRNPLTTEWVNHTLLAIYMIKTPAVSLDAFSCQGRNCFYKFSEYVINDR</sequence>
<organism evidence="1 2">
    <name type="scientific">secondary endosymbiont of Ctenarytaina eucalypti</name>
    <dbReference type="NCBI Taxonomy" id="1199245"/>
    <lineage>
        <taxon>Bacteria</taxon>
        <taxon>Pseudomonadati</taxon>
        <taxon>Pseudomonadota</taxon>
        <taxon>Gammaproteobacteria</taxon>
        <taxon>Enterobacterales</taxon>
        <taxon>Enterobacteriaceae</taxon>
        <taxon>aphid secondary symbionts</taxon>
    </lineage>
</organism>
<evidence type="ECO:0000313" key="1">
    <source>
        <dbReference type="EMBL" id="AFP85166.1"/>
    </source>
</evidence>
<name>J3VT74_9ENTR</name>